<dbReference type="InterPro" id="IPR001227">
    <property type="entry name" value="Ac_transferase_dom_sf"/>
</dbReference>
<dbReference type="SUPFAM" id="SSF51735">
    <property type="entry name" value="NAD(P)-binding Rossmann-fold domains"/>
    <property type="match status" value="2"/>
</dbReference>
<dbReference type="SUPFAM" id="SSF47336">
    <property type="entry name" value="ACP-like"/>
    <property type="match status" value="1"/>
</dbReference>
<keyword evidence="2" id="KW-0597">Phosphoprotein</keyword>
<dbReference type="Pfam" id="PF22621">
    <property type="entry name" value="CurL-like_PKS_C"/>
    <property type="match status" value="1"/>
</dbReference>
<dbReference type="Gene3D" id="3.40.366.10">
    <property type="entry name" value="Malonyl-Coenzyme A Acyl Carrier Protein, domain 2"/>
    <property type="match status" value="1"/>
</dbReference>
<proteinExistence type="predicted"/>
<dbReference type="SUPFAM" id="SSF52151">
    <property type="entry name" value="FabD/lysophospholipase-like"/>
    <property type="match status" value="1"/>
</dbReference>
<dbReference type="Gene3D" id="3.40.50.720">
    <property type="entry name" value="NAD(P)-binding Rossmann-like Domain"/>
    <property type="match status" value="1"/>
</dbReference>
<dbReference type="InterPro" id="IPR049490">
    <property type="entry name" value="C883_1060-like_KR_N"/>
</dbReference>
<evidence type="ECO:0000259" key="5">
    <source>
        <dbReference type="PROSITE" id="PS52004"/>
    </source>
</evidence>
<dbReference type="InterPro" id="IPR014031">
    <property type="entry name" value="Ketoacyl_synth_C"/>
</dbReference>
<feature type="domain" description="Ketosynthase family 3 (KS3)" evidence="5">
    <location>
        <begin position="6"/>
        <end position="431"/>
    </location>
</feature>
<dbReference type="Gene3D" id="1.10.1240.100">
    <property type="match status" value="1"/>
</dbReference>
<dbReference type="InterPro" id="IPR013968">
    <property type="entry name" value="PKS_KR"/>
</dbReference>
<dbReference type="RefSeq" id="WP_104935433.1">
    <property type="nucleotide sequence ID" value="NZ_CP021255.1"/>
</dbReference>
<dbReference type="Proteomes" id="UP000239867">
    <property type="component" value="Chromosome"/>
</dbReference>
<dbReference type="InterPro" id="IPR016035">
    <property type="entry name" value="Acyl_Trfase/lysoPLipase"/>
</dbReference>
<evidence type="ECO:0000313" key="6">
    <source>
        <dbReference type="EMBL" id="AVD70107.1"/>
    </source>
</evidence>
<evidence type="ECO:0000259" key="4">
    <source>
        <dbReference type="PROSITE" id="PS50075"/>
    </source>
</evidence>
<keyword evidence="1" id="KW-0596">Phosphopantetheine</keyword>
<dbReference type="Pfam" id="PF08659">
    <property type="entry name" value="KR"/>
    <property type="match status" value="1"/>
</dbReference>
<gene>
    <name evidence="6" type="ORF">CAY53_00270</name>
</gene>
<dbReference type="GO" id="GO:0004315">
    <property type="term" value="F:3-oxoacyl-[acyl-carrier-protein] synthase activity"/>
    <property type="evidence" value="ECO:0007669"/>
    <property type="project" value="InterPro"/>
</dbReference>
<dbReference type="GO" id="GO:0004312">
    <property type="term" value="F:fatty acid synthase activity"/>
    <property type="evidence" value="ECO:0007669"/>
    <property type="project" value="TreeGrafter"/>
</dbReference>
<dbReference type="InterPro" id="IPR020841">
    <property type="entry name" value="PKS_Beta-ketoAc_synthase_dom"/>
</dbReference>
<dbReference type="SMART" id="SM00827">
    <property type="entry name" value="PKS_AT"/>
    <property type="match status" value="1"/>
</dbReference>
<dbReference type="OrthoDB" id="7617297at2"/>
<accession>A0A2L1GKF4</accession>
<dbReference type="SMART" id="SM00822">
    <property type="entry name" value="PKS_KR"/>
    <property type="match status" value="1"/>
</dbReference>
<dbReference type="GO" id="GO:0006633">
    <property type="term" value="P:fatty acid biosynthetic process"/>
    <property type="evidence" value="ECO:0007669"/>
    <property type="project" value="InterPro"/>
</dbReference>
<dbReference type="InterPro" id="IPR018201">
    <property type="entry name" value="Ketoacyl_synth_AS"/>
</dbReference>
<evidence type="ECO:0000256" key="3">
    <source>
        <dbReference type="ARBA" id="ARBA00022679"/>
    </source>
</evidence>
<dbReference type="Gene3D" id="1.10.1200.10">
    <property type="entry name" value="ACP-like"/>
    <property type="match status" value="1"/>
</dbReference>
<reference evidence="6" key="2">
    <citation type="journal article" date="2018" name="MBio">
        <title>Insights into the evolution of host association through the isolation and characterization of a novel human periodontal pathobiont, Desulfobulbus oralis.</title>
        <authorList>
            <person name="Cross K.L."/>
            <person name="Chirania P."/>
            <person name="Xiong W."/>
            <person name="Beall C.J."/>
            <person name="Elkins J.G."/>
            <person name="Giannone R.J."/>
            <person name="Griffen A.L."/>
            <person name="Guss A.M."/>
            <person name="Hettich R.L."/>
            <person name="Joshi S.S."/>
            <person name="Mokrzan E.M."/>
            <person name="Martin R.K."/>
            <person name="Zhulin I.B."/>
            <person name="Leys E.J."/>
            <person name="Podar M."/>
        </authorList>
    </citation>
    <scope>NUCLEOTIDE SEQUENCE [LARGE SCALE GENOMIC DNA]</scope>
    <source>
        <strain evidence="6">ORNL</strain>
    </source>
</reference>
<dbReference type="EMBL" id="CP021255">
    <property type="protein sequence ID" value="AVD70107.1"/>
    <property type="molecule type" value="Genomic_DNA"/>
</dbReference>
<dbReference type="PANTHER" id="PTHR43775:SF37">
    <property type="entry name" value="SI:DKEY-61P9.11"/>
    <property type="match status" value="1"/>
</dbReference>
<dbReference type="PROSITE" id="PS52004">
    <property type="entry name" value="KS3_2"/>
    <property type="match status" value="1"/>
</dbReference>
<dbReference type="SUPFAM" id="SSF53901">
    <property type="entry name" value="Thiolase-like"/>
    <property type="match status" value="1"/>
</dbReference>
<dbReference type="Gene3D" id="3.30.70.3290">
    <property type="match status" value="1"/>
</dbReference>
<dbReference type="InterPro" id="IPR020806">
    <property type="entry name" value="PKS_PP-bd"/>
</dbReference>
<dbReference type="InterPro" id="IPR009081">
    <property type="entry name" value="PP-bd_ACP"/>
</dbReference>
<dbReference type="InterPro" id="IPR014043">
    <property type="entry name" value="Acyl_transferase_dom"/>
</dbReference>
<name>A0A2L1GKF4_9BACT</name>
<dbReference type="Pfam" id="PF21394">
    <property type="entry name" value="Beta-ketacyl_N"/>
    <property type="match status" value="1"/>
</dbReference>
<dbReference type="InterPro" id="IPR057326">
    <property type="entry name" value="KR_dom"/>
</dbReference>
<keyword evidence="3" id="KW-0808">Transferase</keyword>
<dbReference type="GO" id="GO:0031177">
    <property type="term" value="F:phosphopantetheine binding"/>
    <property type="evidence" value="ECO:0007669"/>
    <property type="project" value="InterPro"/>
</dbReference>
<evidence type="ECO:0000256" key="1">
    <source>
        <dbReference type="ARBA" id="ARBA00022450"/>
    </source>
</evidence>
<sequence>METTTLPGIAIVGMAGRFPGAPTLAQFWRNLKNGVDALHAFTDNEISSLVPQEVRNAPNFVKAGYVLDDIDCFDAAFFNISARDASYMDPQHRLFLECAWEAMENAGYVPGTQQGPVGVYASAAISTYLVQLAGEFQPWQPTRFFDVLLGNDKDYIASRVCYKLGLSGPSLVVQSACSSSLAAVCLACDSLLNGQTDMALAGGVCLTIPQRHGYLCVDGDGFLSPKAQCRAFDAEANGTVQGNGVGVVVLKRIKDAVQDGDTIHAVIQGFALNNDGAGRAGFTAPNPIGQAQVIREAMAMAGVRPEDISYVEAHGTGTALGDPLEIQSLSSVWGKDFTPRSCPIGSVKTNIGHLNTAAGVAALIKTTLSIEHGQIPPSLHFERPNPAINFAATPFYVNTTLQNWPLGKEPRYAGVSSFGFGGANAHVVLSEAPTIRHMEKRRTWQVLPLSARSSEELSAMLERLHEHLKTNPSDVGDVAYTLQVGRKVFPWRTTLVCKDLPEAIAQLEHGSPICGPSSESPLAPLFFLPADGVFSGLASRLYQDEPVFHQVLDECSAVLKEIAGQDIVPWLAGTARSSIQAHPGALCALQIALGRLWLSWGVEPASLLGHGAGLCAGAELSGLLDRKAALALACALVENADDKPQAALPTLLPKLPRWPLYAAAGGLVTAQKAPNSDFWLQQAQEKPNVLNVLATIPQDGVGALLILGGYESTQLTELTRSSTIPIITSLDISKDKEPKDKTIYSALGELWRVGCTVDWQSTTVHNDCGRRVPLPTYPFKRQRFWLKRPLKTLPEEATHRESVNSDLANSVEMSDWFYEPVWQRLQSRFKPLPAIQIKKENWLLCMDESGFGELFAALLRQLGQQVTMVRRGKNFNPSGQDTFSLRPECQDDWKTLFDALSVSGRNPNRVVYFWPIDDTDNTVNLYTDCYNGLIQLICLLGEQKNNNQYNISVISRQLHVVLGEEDVKPEKSLLLGPCLVSTQEYPNLRVLVIDLPKESKSTSTYIEPLLSDILANTETITESCHILAYRGGFRWARHFTPLLLEPQKDNFAFKHGGTYIIVGGLGGIGTVITKFLAKEYKARLVIIGRSPLPPQEQWPQLIENSVDTALTTRLRHLIQLKAQGAQVLTFSADIADEVAMRQIFTETSAAFGKLDGIIHVAGINRQNLMCQVANAEHETIISGNLCSKVQGAYVLERLSTEFQPGFLAYFSSLASFGGLSGSVEYTAANAVLDTWADCPAIGFRRIVINWNYWLGVGMGKNTVNGALTDGLTPDQGMIIFQRILDSDCTHIAICTRDLDTLIYQARQQKSNIKHNIPTEERSKSADRPEIDADYISPNNELEITLCNLWAEVLEIANVGLNDPFLDLGGDSLAAIKLDARLREIFNIKIPVNVLFTHNTVTKLALYLLENEEYTGQVLETAQAFQKVKNMSSEEIKEALKQING</sequence>
<reference evidence="6" key="1">
    <citation type="submission" date="2017-05" db="EMBL/GenBank/DDBJ databases">
        <authorList>
            <person name="Song R."/>
            <person name="Chenine A.L."/>
            <person name="Ruprecht R.M."/>
        </authorList>
    </citation>
    <scope>NUCLEOTIDE SEQUENCE</scope>
    <source>
        <strain evidence="6">ORNL</strain>
    </source>
</reference>
<dbReference type="PANTHER" id="PTHR43775">
    <property type="entry name" value="FATTY ACID SYNTHASE"/>
    <property type="match status" value="1"/>
</dbReference>
<dbReference type="PROSITE" id="PS50075">
    <property type="entry name" value="CARRIER"/>
    <property type="match status" value="1"/>
</dbReference>
<dbReference type="Pfam" id="PF00109">
    <property type="entry name" value="ketoacyl-synt"/>
    <property type="match status" value="1"/>
</dbReference>
<dbReference type="InterPro" id="IPR014030">
    <property type="entry name" value="Ketoacyl_synth_N"/>
</dbReference>
<feature type="domain" description="Carrier" evidence="4">
    <location>
        <begin position="1336"/>
        <end position="1411"/>
    </location>
</feature>
<dbReference type="Pfam" id="PF02801">
    <property type="entry name" value="Ketoacyl-synt_C"/>
    <property type="match status" value="1"/>
</dbReference>
<protein>
    <submittedName>
        <fullName evidence="6">Uncharacterized protein</fullName>
    </submittedName>
</protein>
<dbReference type="InterPro" id="IPR036291">
    <property type="entry name" value="NAD(P)-bd_dom_sf"/>
</dbReference>
<dbReference type="Pfam" id="PF00698">
    <property type="entry name" value="Acyl_transf_1"/>
    <property type="match status" value="1"/>
</dbReference>
<dbReference type="SMART" id="SM00823">
    <property type="entry name" value="PKS_PP"/>
    <property type="match status" value="1"/>
</dbReference>
<dbReference type="InterPro" id="IPR050091">
    <property type="entry name" value="PKS_NRPS_Biosynth_Enz"/>
</dbReference>
<dbReference type="InterPro" id="IPR036736">
    <property type="entry name" value="ACP-like_sf"/>
</dbReference>
<organism evidence="6 7">
    <name type="scientific">Desulfobulbus oralis</name>
    <dbReference type="NCBI Taxonomy" id="1986146"/>
    <lineage>
        <taxon>Bacteria</taxon>
        <taxon>Pseudomonadati</taxon>
        <taxon>Thermodesulfobacteriota</taxon>
        <taxon>Desulfobulbia</taxon>
        <taxon>Desulfobulbales</taxon>
        <taxon>Desulfobulbaceae</taxon>
        <taxon>Desulfobulbus</taxon>
    </lineage>
</organism>
<dbReference type="InterPro" id="IPR016039">
    <property type="entry name" value="Thiolase-like"/>
</dbReference>
<keyword evidence="7" id="KW-1185">Reference proteome</keyword>
<evidence type="ECO:0000313" key="7">
    <source>
        <dbReference type="Proteomes" id="UP000239867"/>
    </source>
</evidence>
<dbReference type="SMART" id="SM00825">
    <property type="entry name" value="PKS_KS"/>
    <property type="match status" value="1"/>
</dbReference>
<dbReference type="Gene3D" id="3.40.47.10">
    <property type="match status" value="1"/>
</dbReference>
<dbReference type="PROSITE" id="PS00606">
    <property type="entry name" value="KS3_1"/>
    <property type="match status" value="1"/>
</dbReference>
<dbReference type="CDD" id="cd00833">
    <property type="entry name" value="PKS"/>
    <property type="match status" value="1"/>
</dbReference>
<evidence type="ECO:0000256" key="2">
    <source>
        <dbReference type="ARBA" id="ARBA00022553"/>
    </source>
</evidence>
<dbReference type="Pfam" id="PF00550">
    <property type="entry name" value="PP-binding"/>
    <property type="match status" value="1"/>
</dbReference>
<dbReference type="KEGG" id="deo:CAY53_00270"/>